<protein>
    <submittedName>
        <fullName evidence="1">Antigen P35</fullName>
    </submittedName>
</protein>
<dbReference type="NCBIfam" id="NF033729">
    <property type="entry name" value="borfam54_2"/>
    <property type="match status" value="1"/>
</dbReference>
<dbReference type="NCBIfam" id="NF033728">
    <property type="entry name" value="borfam54_1"/>
    <property type="match status" value="1"/>
</dbReference>
<dbReference type="HOGENOM" id="CLU_062986_2_0_12"/>
<proteinExistence type="predicted"/>
<reference evidence="1" key="1">
    <citation type="submission" date="2013-04" db="EMBL/GenBank/DDBJ databases">
        <title>Comparative Genomics of Relapsing Fever Spirochetes.</title>
        <authorList>
            <person name="Schwan T.G."/>
            <person name="Raffel S.J."/>
            <person name="Porcella S.F."/>
            <person name="Martens C.A."/>
            <person name="Bruno D.P."/>
            <person name="Ricklefs S.M."/>
            <person name="Barbian K.B."/>
        </authorList>
    </citation>
    <scope>NUCLEOTIDE SEQUENCE</scope>
    <source>
        <strain evidence="1">Co53</strain>
        <plasmid evidence="1">unnamed</plasmid>
    </source>
</reference>
<dbReference type="InterPro" id="IPR008421">
    <property type="entry name" value="Borrelia_lipoprotein_PFam54/60"/>
</dbReference>
<evidence type="ECO:0000313" key="1">
    <source>
        <dbReference type="EMBL" id="AHH11445.1"/>
    </source>
</evidence>
<dbReference type="Pfam" id="PF05714">
    <property type="entry name" value="PFam54_60"/>
    <property type="match status" value="1"/>
</dbReference>
<geneLocation type="plasmid" evidence="1">
    <name>unnamed</name>
</geneLocation>
<name>W5SX19_9SPIR</name>
<sequence length="332" mass="37784">MYFRLNGIYFKVIMILNLKRRIFMRRRKLFIFILLIVGLVSCDLNSKLLGKGVGKGAVGEVENIVQGDEGREDIISNGNFAAEVVSSGVIDSVQSGGSIKPKEEDVNKVLVEEVVKVDSVIKGEKEELISAIKKDVNNVRGLVSADKAEVEDESQYGMNDEVFKEVINESNQKPLYDDSNRELRRLFYSSLFYNKEKIKDFVEILKKIESDVKNKGTWIIDIMNAVIEPLQFSFERVINKLEENKDKLDKLSLDDLREVKSKLEEIQLQRLTWRKSVDAIITDYKGKKDGIDSDSEKLISHISEGYKNLITVKIPGMKGVSDKILSLIDKIR</sequence>
<gene>
    <name evidence="1" type="ORF">BCO_0028902</name>
</gene>
<dbReference type="NCBIfam" id="NF033730">
    <property type="entry name" value="borfam54_3"/>
    <property type="match status" value="1"/>
</dbReference>
<organism evidence="1">
    <name type="scientific">Borrelia coriaceae ATCC 43381</name>
    <dbReference type="NCBI Taxonomy" id="1408429"/>
    <lineage>
        <taxon>Bacteria</taxon>
        <taxon>Pseudomonadati</taxon>
        <taxon>Spirochaetota</taxon>
        <taxon>Spirochaetia</taxon>
        <taxon>Spirochaetales</taxon>
        <taxon>Borreliaceae</taxon>
        <taxon>Borrelia</taxon>
    </lineage>
</organism>
<dbReference type="AlphaFoldDB" id="W5SX19"/>
<dbReference type="Gene3D" id="1.10.3160.10">
    <property type="entry name" value="Bbcrasp-1"/>
    <property type="match status" value="1"/>
</dbReference>
<keyword evidence="1" id="KW-0614">Plasmid</keyword>
<accession>W5SX19</accession>
<dbReference type="EMBL" id="CP005754">
    <property type="protein sequence ID" value="AHH11445.1"/>
    <property type="molecule type" value="Genomic_DNA"/>
</dbReference>